<feature type="compositionally biased region" description="Basic and acidic residues" evidence="10">
    <location>
        <begin position="49"/>
        <end position="67"/>
    </location>
</feature>
<feature type="region of interest" description="Disordered" evidence="10">
    <location>
        <begin position="41"/>
        <end position="84"/>
    </location>
</feature>
<comment type="function">
    <text evidence="1">May be involved in cell cycle regulation.</text>
</comment>
<gene>
    <name evidence="11" type="ORF">KUTeg_006691</name>
</gene>
<protein>
    <recommendedName>
        <fullName evidence="4">PEST proteolytic signal-containing nuclear protein</fullName>
    </recommendedName>
</protein>
<keyword evidence="7" id="KW-0007">Acetylation</keyword>
<dbReference type="InterPro" id="IPR029169">
    <property type="entry name" value="PCNP"/>
</dbReference>
<comment type="caution">
    <text evidence="11">The sequence shown here is derived from an EMBL/GenBank/DDBJ whole genome shotgun (WGS) entry which is preliminary data.</text>
</comment>
<organism evidence="11 12">
    <name type="scientific">Tegillarca granosa</name>
    <name type="common">Malaysian cockle</name>
    <name type="synonym">Anadara granosa</name>
    <dbReference type="NCBI Taxonomy" id="220873"/>
    <lineage>
        <taxon>Eukaryota</taxon>
        <taxon>Metazoa</taxon>
        <taxon>Spiralia</taxon>
        <taxon>Lophotrochozoa</taxon>
        <taxon>Mollusca</taxon>
        <taxon>Bivalvia</taxon>
        <taxon>Autobranchia</taxon>
        <taxon>Pteriomorphia</taxon>
        <taxon>Arcoida</taxon>
        <taxon>Arcoidea</taxon>
        <taxon>Arcidae</taxon>
        <taxon>Tegillarca</taxon>
    </lineage>
</organism>
<comment type="subcellular location">
    <subcellularLocation>
        <location evidence="2">Nucleus</location>
    </subcellularLocation>
</comment>
<name>A0ABQ9FB41_TEGGR</name>
<evidence type="ECO:0000256" key="3">
    <source>
        <dbReference type="ARBA" id="ARBA00011097"/>
    </source>
</evidence>
<comment type="subunit">
    <text evidence="3">Interacts with UHRF2/NIRF.</text>
</comment>
<evidence type="ECO:0000256" key="10">
    <source>
        <dbReference type="SAM" id="MobiDB-lite"/>
    </source>
</evidence>
<evidence type="ECO:0000256" key="6">
    <source>
        <dbReference type="ARBA" id="ARBA00022843"/>
    </source>
</evidence>
<evidence type="ECO:0000256" key="8">
    <source>
        <dbReference type="ARBA" id="ARBA00023242"/>
    </source>
</evidence>
<keyword evidence="5" id="KW-0597">Phosphoprotein</keyword>
<keyword evidence="9" id="KW-0131">Cell cycle</keyword>
<dbReference type="Pfam" id="PF15473">
    <property type="entry name" value="PCNP"/>
    <property type="match status" value="1"/>
</dbReference>
<evidence type="ECO:0000256" key="7">
    <source>
        <dbReference type="ARBA" id="ARBA00022990"/>
    </source>
</evidence>
<keyword evidence="8" id="KW-0539">Nucleus</keyword>
<dbReference type="Proteomes" id="UP001217089">
    <property type="component" value="Unassembled WGS sequence"/>
</dbReference>
<evidence type="ECO:0000256" key="9">
    <source>
        <dbReference type="ARBA" id="ARBA00023306"/>
    </source>
</evidence>
<keyword evidence="6" id="KW-0832">Ubl conjugation</keyword>
<evidence type="ECO:0000256" key="1">
    <source>
        <dbReference type="ARBA" id="ARBA00002646"/>
    </source>
</evidence>
<proteinExistence type="predicted"/>
<dbReference type="PANTHER" id="PTHR16523:SF6">
    <property type="entry name" value="PEST PROTEOLYTIC SIGNAL-CONTAINING NUCLEAR PROTEIN"/>
    <property type="match status" value="1"/>
</dbReference>
<evidence type="ECO:0000256" key="4">
    <source>
        <dbReference type="ARBA" id="ARBA00022059"/>
    </source>
</evidence>
<reference evidence="11 12" key="1">
    <citation type="submission" date="2022-12" db="EMBL/GenBank/DDBJ databases">
        <title>Chromosome-level genome of Tegillarca granosa.</title>
        <authorList>
            <person name="Kim J."/>
        </authorList>
    </citation>
    <scope>NUCLEOTIDE SEQUENCE [LARGE SCALE GENOMIC DNA]</scope>
    <source>
        <strain evidence="11">Teg-2019</strain>
        <tissue evidence="11">Adductor muscle</tissue>
    </source>
</reference>
<evidence type="ECO:0000256" key="5">
    <source>
        <dbReference type="ARBA" id="ARBA00022553"/>
    </source>
</evidence>
<keyword evidence="12" id="KW-1185">Reference proteome</keyword>
<dbReference type="EMBL" id="JARBDR010000337">
    <property type="protein sequence ID" value="KAJ8314541.1"/>
    <property type="molecule type" value="Genomic_DNA"/>
</dbReference>
<evidence type="ECO:0000313" key="11">
    <source>
        <dbReference type="EMBL" id="KAJ8314541.1"/>
    </source>
</evidence>
<dbReference type="PANTHER" id="PTHR16523">
    <property type="entry name" value="PEST PROTEOLYTIC SIGNAL-CONTAINING NUCLEAR PROTEIN"/>
    <property type="match status" value="1"/>
</dbReference>
<sequence length="202" mass="22388">MKKNFNIIVLLQTQIGFSCLVDIKFGLEFTPGFVMEDKNASKGVVSDSGDDKDKVPQSAAEKRKAEKEDIDGEPMEKKKVSMSFGLMKKPAEQKISMSFGMKKSAEQKVNPIKMSLGSQKPKEPVTVKPKSVSVANVFNPDSESDEEEMPPEAKMRMKNIGRDTPTAAGPNSFGKGKLGFCDRTKLFERDLKKQMDEVGEKD</sequence>
<accession>A0ABQ9FB41</accession>
<dbReference type="PROSITE" id="PS51257">
    <property type="entry name" value="PROKAR_LIPOPROTEIN"/>
    <property type="match status" value="1"/>
</dbReference>
<evidence type="ECO:0000256" key="2">
    <source>
        <dbReference type="ARBA" id="ARBA00004123"/>
    </source>
</evidence>
<feature type="region of interest" description="Disordered" evidence="10">
    <location>
        <begin position="113"/>
        <end position="153"/>
    </location>
</feature>
<evidence type="ECO:0000313" key="12">
    <source>
        <dbReference type="Proteomes" id="UP001217089"/>
    </source>
</evidence>